<dbReference type="AlphaFoldDB" id="A0A7Z9A529"/>
<evidence type="ECO:0000259" key="3">
    <source>
        <dbReference type="Pfam" id="PF19843"/>
    </source>
</evidence>
<keyword evidence="2" id="KW-0732">Signal</keyword>
<organism evidence="4 5">
    <name type="scientific">Rothia aeria</name>
    <dbReference type="NCBI Taxonomy" id="172042"/>
    <lineage>
        <taxon>Bacteria</taxon>
        <taxon>Bacillati</taxon>
        <taxon>Actinomycetota</taxon>
        <taxon>Actinomycetes</taxon>
        <taxon>Micrococcales</taxon>
        <taxon>Micrococcaceae</taxon>
        <taxon>Rothia</taxon>
    </lineage>
</organism>
<accession>A0A7Z9A529</accession>
<dbReference type="Pfam" id="PF19843">
    <property type="entry name" value="DUF6318"/>
    <property type="match status" value="1"/>
</dbReference>
<dbReference type="InterPro" id="IPR006311">
    <property type="entry name" value="TAT_signal"/>
</dbReference>
<dbReference type="EMBL" id="LR134479">
    <property type="protein sequence ID" value="VEI24087.1"/>
    <property type="molecule type" value="Genomic_DNA"/>
</dbReference>
<dbReference type="PROSITE" id="PS51318">
    <property type="entry name" value="TAT"/>
    <property type="match status" value="1"/>
</dbReference>
<sequence length="257" mass="27480">MTYMPMPDPSMLTRRRALLLAGAGLGAVAFTACGGAGNAEGQAGSSSEAGSSTPQTSSPEASASGISDTSATPTPVGETFSKGFSGGSQAPEGEYRPADDKGPAQNVPKPQEPEGMNFETPESLAKYLEYVTELRNYTIQTGDGYVYAKSISAAYTDEIKLAAYMSSLYKNGGWVMGGIRKINVEIGTMEKVSGKEYQYTVLGRNVTGTRVVADNKTRKLYTDNFSEDNKYTNEYQVVYNGKEWLLSGVVKVAKIDN</sequence>
<gene>
    <name evidence="4" type="ORF">NCTC10207_01899</name>
</gene>
<feature type="compositionally biased region" description="Basic and acidic residues" evidence="1">
    <location>
        <begin position="93"/>
        <end position="102"/>
    </location>
</feature>
<evidence type="ECO:0000313" key="4">
    <source>
        <dbReference type="EMBL" id="VEI24087.1"/>
    </source>
</evidence>
<feature type="region of interest" description="Disordered" evidence="1">
    <location>
        <begin position="37"/>
        <end position="118"/>
    </location>
</feature>
<name>A0A7Z9A529_9MICC</name>
<evidence type="ECO:0000256" key="1">
    <source>
        <dbReference type="SAM" id="MobiDB-lite"/>
    </source>
</evidence>
<evidence type="ECO:0000313" key="5">
    <source>
        <dbReference type="Proteomes" id="UP000282386"/>
    </source>
</evidence>
<feature type="domain" description="DUF6318" evidence="3">
    <location>
        <begin position="93"/>
        <end position="248"/>
    </location>
</feature>
<proteinExistence type="predicted"/>
<feature type="chain" id="PRO_5038360179" description="DUF6318 domain-containing protein" evidence="2">
    <location>
        <begin position="35"/>
        <end position="257"/>
    </location>
</feature>
<feature type="compositionally biased region" description="Low complexity" evidence="1">
    <location>
        <begin position="39"/>
        <end position="58"/>
    </location>
</feature>
<dbReference type="Proteomes" id="UP000282386">
    <property type="component" value="Chromosome"/>
</dbReference>
<dbReference type="InterPro" id="IPR046281">
    <property type="entry name" value="DUF6318"/>
</dbReference>
<feature type="signal peptide" evidence="2">
    <location>
        <begin position="1"/>
        <end position="34"/>
    </location>
</feature>
<dbReference type="RefSeq" id="WP_126500470.1">
    <property type="nucleotide sequence ID" value="NZ_LR134479.1"/>
</dbReference>
<evidence type="ECO:0000256" key="2">
    <source>
        <dbReference type="SAM" id="SignalP"/>
    </source>
</evidence>
<feature type="compositionally biased region" description="Polar residues" evidence="1">
    <location>
        <begin position="59"/>
        <end position="73"/>
    </location>
</feature>
<reference evidence="4 5" key="1">
    <citation type="submission" date="2018-12" db="EMBL/GenBank/DDBJ databases">
        <authorList>
            <consortium name="Pathogen Informatics"/>
        </authorList>
    </citation>
    <scope>NUCLEOTIDE SEQUENCE [LARGE SCALE GENOMIC DNA]</scope>
    <source>
        <strain evidence="4 5">NCTC10207</strain>
    </source>
</reference>
<protein>
    <recommendedName>
        <fullName evidence="3">DUF6318 domain-containing protein</fullName>
    </recommendedName>
</protein>